<dbReference type="AlphaFoldDB" id="A0A3A8IY81"/>
<evidence type="ECO:0000313" key="9">
    <source>
        <dbReference type="EMBL" id="RKG88332.1"/>
    </source>
</evidence>
<evidence type="ECO:0000256" key="4">
    <source>
        <dbReference type="ARBA" id="ARBA00022676"/>
    </source>
</evidence>
<dbReference type="SUPFAM" id="SSF53756">
    <property type="entry name" value="UDP-Glycosyltransferase/glycogen phosphorylase"/>
    <property type="match status" value="1"/>
</dbReference>
<keyword evidence="10" id="KW-1185">Reference proteome</keyword>
<organism evidence="9 10">
    <name type="scientific">Corallococcus terminator</name>
    <dbReference type="NCBI Taxonomy" id="2316733"/>
    <lineage>
        <taxon>Bacteria</taxon>
        <taxon>Pseudomonadati</taxon>
        <taxon>Myxococcota</taxon>
        <taxon>Myxococcia</taxon>
        <taxon>Myxococcales</taxon>
        <taxon>Cystobacterineae</taxon>
        <taxon>Myxococcaceae</taxon>
        <taxon>Corallococcus</taxon>
    </lineage>
</organism>
<evidence type="ECO:0000256" key="3">
    <source>
        <dbReference type="ARBA" id="ARBA00022526"/>
    </source>
</evidence>
<reference evidence="10" key="1">
    <citation type="submission" date="2018-09" db="EMBL/GenBank/DDBJ databases">
        <authorList>
            <person name="Livingstone P.G."/>
            <person name="Whitworth D.E."/>
        </authorList>
    </citation>
    <scope>NUCLEOTIDE SEQUENCE [LARGE SCALE GENOMIC DNA]</scope>
    <source>
        <strain evidence="10">CA054A</strain>
    </source>
</reference>
<evidence type="ECO:0000259" key="8">
    <source>
        <dbReference type="Pfam" id="PF21269"/>
    </source>
</evidence>
<comment type="similarity">
    <text evidence="1">Belongs to the glycosyltransferase group 1 family. Glycosyltransferase 4 subfamily.</text>
</comment>
<name>A0A3A8IY81_9BACT</name>
<dbReference type="Gene3D" id="3.40.50.2000">
    <property type="entry name" value="Glycogen Phosphorylase B"/>
    <property type="match status" value="2"/>
</dbReference>
<keyword evidence="5 9" id="KW-0808">Transferase</keyword>
<evidence type="ECO:0000256" key="5">
    <source>
        <dbReference type="ARBA" id="ARBA00022679"/>
    </source>
</evidence>
<sequence>MRKNEPHPLVQVEHYERYVGAEVVERILEKARPLQDLRVAHVNSTYYGGGVAELLSPLTLLMNSVGMATEWRAIQGPPDFFNITKKMHNALQGADIHLTPMKATIYEDVVYENAVRNRLDHDRVVIHDPQPLPIVRHSRKRGPWIWRCHVDLSRPDPALWAYLKPFVEQYDAAVLSIPEYERELSVPQLFFMPAIDPFSIKNREMNDAEMDERLAHHHIPTDLPLVVQISRFDRWKDPEGVVAAWRLARKQMPCTLVLLGNMAADDPEGQDVYSEVMRHSDERLIILSREDTALVNALQRRAAVVVQKSLREGFGLTVAEAMWKGTPVIGGNVGGIRHQIQDGHNGFLVDSEEQCAGRIVQLLKSPKLRHQMGQHAHETVRRRFLMTRYLEQYLDLFNAFEARYHLRPLPHLST</sequence>
<evidence type="ECO:0000259" key="7">
    <source>
        <dbReference type="Pfam" id="PF00534"/>
    </source>
</evidence>
<evidence type="ECO:0000256" key="2">
    <source>
        <dbReference type="ARBA" id="ARBA00011738"/>
    </source>
</evidence>
<dbReference type="OrthoDB" id="9790710at2"/>
<dbReference type="GO" id="GO:0016757">
    <property type="term" value="F:glycosyltransferase activity"/>
    <property type="evidence" value="ECO:0007669"/>
    <property type="project" value="UniProtKB-KW"/>
</dbReference>
<dbReference type="Pfam" id="PF21269">
    <property type="entry name" value="TreT_GT1"/>
    <property type="match status" value="1"/>
</dbReference>
<dbReference type="GO" id="GO:0006006">
    <property type="term" value="P:glucose metabolic process"/>
    <property type="evidence" value="ECO:0007669"/>
    <property type="project" value="UniProtKB-KW"/>
</dbReference>
<feature type="domain" description="Glycosyl transferase family 1" evidence="7">
    <location>
        <begin position="215"/>
        <end position="377"/>
    </location>
</feature>
<proteinExistence type="inferred from homology"/>
<comment type="subunit">
    <text evidence="2">Homodimer.</text>
</comment>
<dbReference type="RefSeq" id="WP_120541229.1">
    <property type="nucleotide sequence ID" value="NZ_RAVZ01000083.1"/>
</dbReference>
<dbReference type="InterPro" id="IPR049438">
    <property type="entry name" value="TreT_GT1"/>
</dbReference>
<keyword evidence="3" id="KW-0313">Glucose metabolism</keyword>
<evidence type="ECO:0000313" key="10">
    <source>
        <dbReference type="Proteomes" id="UP000268094"/>
    </source>
</evidence>
<keyword evidence="4" id="KW-0328">Glycosyltransferase</keyword>
<dbReference type="InterPro" id="IPR001296">
    <property type="entry name" value="Glyco_trans_1"/>
</dbReference>
<dbReference type="PANTHER" id="PTHR47779">
    <property type="entry name" value="SYNTHASE (CCG-9), PUTATIVE (AFU_ORTHOLOGUE AFUA_3G12100)-RELATED"/>
    <property type="match status" value="1"/>
</dbReference>
<gene>
    <name evidence="9" type="ORF">D7V88_14490</name>
</gene>
<dbReference type="InterPro" id="IPR052078">
    <property type="entry name" value="Trehalose_Metab_GTase"/>
</dbReference>
<dbReference type="PANTHER" id="PTHR47779:SF1">
    <property type="entry name" value="SYNTHASE (CCG-9), PUTATIVE (AFU_ORTHOLOGUE AFUA_3G12100)-RELATED"/>
    <property type="match status" value="1"/>
</dbReference>
<protein>
    <submittedName>
        <fullName evidence="9">Glycosyltransferase</fullName>
    </submittedName>
</protein>
<dbReference type="Proteomes" id="UP000268094">
    <property type="component" value="Unassembled WGS sequence"/>
</dbReference>
<comment type="caution">
    <text evidence="9">The sequence shown here is derived from an EMBL/GenBank/DDBJ whole genome shotgun (WGS) entry which is preliminary data.</text>
</comment>
<feature type="domain" description="Trehalose synthase N-terminal" evidence="8">
    <location>
        <begin position="41"/>
        <end position="181"/>
    </location>
</feature>
<dbReference type="Pfam" id="PF00534">
    <property type="entry name" value="Glycos_transf_1"/>
    <property type="match status" value="1"/>
</dbReference>
<keyword evidence="6" id="KW-0119">Carbohydrate metabolism</keyword>
<evidence type="ECO:0000256" key="6">
    <source>
        <dbReference type="ARBA" id="ARBA00023277"/>
    </source>
</evidence>
<accession>A0A3A8IY81</accession>
<evidence type="ECO:0000256" key="1">
    <source>
        <dbReference type="ARBA" id="ARBA00009481"/>
    </source>
</evidence>
<dbReference type="EMBL" id="RAVZ01000083">
    <property type="protein sequence ID" value="RKG88332.1"/>
    <property type="molecule type" value="Genomic_DNA"/>
</dbReference>